<feature type="transmembrane region" description="Helical" evidence="1">
    <location>
        <begin position="299"/>
        <end position="319"/>
    </location>
</feature>
<feature type="transmembrane region" description="Helical" evidence="1">
    <location>
        <begin position="431"/>
        <end position="453"/>
    </location>
</feature>
<reference evidence="2" key="1">
    <citation type="submission" date="2021-03" db="EMBL/GenBank/DDBJ databases">
        <title>Fibrella sp. HMF5335 genome sequencing and assembly.</title>
        <authorList>
            <person name="Kang H."/>
            <person name="Kim H."/>
            <person name="Bae S."/>
            <person name="Joh K."/>
        </authorList>
    </citation>
    <scope>NUCLEOTIDE SEQUENCE</scope>
    <source>
        <strain evidence="2">HMF5335</strain>
    </source>
</reference>
<evidence type="ECO:0000256" key="1">
    <source>
        <dbReference type="SAM" id="Phobius"/>
    </source>
</evidence>
<feature type="transmembrane region" description="Helical" evidence="1">
    <location>
        <begin position="348"/>
        <end position="367"/>
    </location>
</feature>
<dbReference type="AlphaFoldDB" id="A0A939GIN6"/>
<protein>
    <submittedName>
        <fullName evidence="2">Uncharacterized protein</fullName>
    </submittedName>
</protein>
<proteinExistence type="predicted"/>
<name>A0A939GIN6_9BACT</name>
<dbReference type="Proteomes" id="UP000664034">
    <property type="component" value="Unassembled WGS sequence"/>
</dbReference>
<evidence type="ECO:0000313" key="3">
    <source>
        <dbReference type="Proteomes" id="UP000664034"/>
    </source>
</evidence>
<keyword evidence="1" id="KW-1133">Transmembrane helix</keyword>
<feature type="transmembrane region" description="Helical" evidence="1">
    <location>
        <begin position="179"/>
        <end position="204"/>
    </location>
</feature>
<evidence type="ECO:0000313" key="2">
    <source>
        <dbReference type="EMBL" id="MBO0939016.1"/>
    </source>
</evidence>
<feature type="transmembrane region" description="Helical" evidence="1">
    <location>
        <begin position="60"/>
        <end position="78"/>
    </location>
</feature>
<sequence length="517" mass="58935">MRLNNKLLNWLTAGYLCLPIILFFLGWLQLVYSILLTIGLVLGVFFYLKRINKEASWTTLPVLPTVVSVLLLFIWVYFSGIGGYANQDWDHHCRNAIFTDLITYKWPVYYNFSPGYHIGFLAGHKAALNYYFTFWLPAALVGSYFGRGIGDLCLLGWSYLGLLLILFQLVRLIHARHIIFVTLLFGLWSGLDSIGHLLIHHALANYKASIEIYSYFSYTSFTTDLYNVFNQVIPTWLITLWLLNNKKTISLFPIAILFAYGPLPFIGLALFYGIYVLISLYQQKYGTTWATVINQAWLQLDWVGTAVAVFVLGAPYLAFYKAHLPGLFSQFIGQRLVGLALSDQLKLVINYLLTCLVETGFYFLLIPLLSRSVYRDNKISYWICFWLLLFIPFWEFGVWRDFASRGSIPCLTILAVLMGKAMLDAYKKNGFSLALMLTVLVLGISWITPAWLLTKAPALTAKPTIRDGIGSFGNPQISDNHDPEGLGSSLSNFYSIEPQHRFFYRLLAKPSAEKSRR</sequence>
<feature type="transmembrane region" description="Helical" evidence="1">
    <location>
        <begin position="7"/>
        <end position="25"/>
    </location>
</feature>
<dbReference type="RefSeq" id="WP_207366554.1">
    <property type="nucleotide sequence ID" value="NZ_JAFMYV010000012.1"/>
</dbReference>
<accession>A0A939GIN6</accession>
<feature type="transmembrane region" description="Helical" evidence="1">
    <location>
        <begin position="152"/>
        <end position="173"/>
    </location>
</feature>
<comment type="caution">
    <text evidence="2">The sequence shown here is derived from an EMBL/GenBank/DDBJ whole genome shotgun (WGS) entry which is preliminary data.</text>
</comment>
<dbReference type="EMBL" id="JAFMYV010000012">
    <property type="protein sequence ID" value="MBO0939016.1"/>
    <property type="molecule type" value="Genomic_DNA"/>
</dbReference>
<feature type="transmembrane region" description="Helical" evidence="1">
    <location>
        <begin position="249"/>
        <end position="278"/>
    </location>
</feature>
<feature type="transmembrane region" description="Helical" evidence="1">
    <location>
        <begin position="225"/>
        <end position="243"/>
    </location>
</feature>
<feature type="transmembrane region" description="Helical" evidence="1">
    <location>
        <begin position="379"/>
        <end position="396"/>
    </location>
</feature>
<feature type="transmembrane region" description="Helical" evidence="1">
    <location>
        <begin position="31"/>
        <end position="48"/>
    </location>
</feature>
<organism evidence="2 3">
    <name type="scientific">Fibrella rubiginis</name>
    <dbReference type="NCBI Taxonomy" id="2817060"/>
    <lineage>
        <taxon>Bacteria</taxon>
        <taxon>Pseudomonadati</taxon>
        <taxon>Bacteroidota</taxon>
        <taxon>Cytophagia</taxon>
        <taxon>Cytophagales</taxon>
        <taxon>Spirosomataceae</taxon>
        <taxon>Fibrella</taxon>
    </lineage>
</organism>
<keyword evidence="1" id="KW-0812">Transmembrane</keyword>
<keyword evidence="3" id="KW-1185">Reference proteome</keyword>
<gene>
    <name evidence="2" type="ORF">J2I47_20855</name>
</gene>
<keyword evidence="1" id="KW-0472">Membrane</keyword>